<accession>A0A125Y3N3</accession>
<dbReference type="CDD" id="cd06464">
    <property type="entry name" value="ACD_sHsps-like"/>
    <property type="match status" value="1"/>
</dbReference>
<protein>
    <submittedName>
        <fullName evidence="4">Heat-shock protein Hsp20</fullName>
    </submittedName>
    <submittedName>
        <fullName evidence="5">Hsp20/alpha crystallin family protein</fullName>
    </submittedName>
</protein>
<dbReference type="InterPro" id="IPR031107">
    <property type="entry name" value="Small_HSP"/>
</dbReference>
<dbReference type="PANTHER" id="PTHR11527">
    <property type="entry name" value="HEAT-SHOCK PROTEIN 20 FAMILY MEMBER"/>
    <property type="match status" value="1"/>
</dbReference>
<comment type="similarity">
    <text evidence="1 2">Belongs to the small heat shock protein (HSP20) family.</text>
</comment>
<dbReference type="Proteomes" id="UP000887009">
    <property type="component" value="Unassembled WGS sequence"/>
</dbReference>
<evidence type="ECO:0000256" key="1">
    <source>
        <dbReference type="PROSITE-ProRule" id="PRU00285"/>
    </source>
</evidence>
<proteinExistence type="inferred from homology"/>
<organism evidence="4 6">
    <name type="scientific">Aeromonas caviae</name>
    <name type="common">Aeromonas punctata</name>
    <dbReference type="NCBI Taxonomy" id="648"/>
    <lineage>
        <taxon>Bacteria</taxon>
        <taxon>Pseudomonadati</taxon>
        <taxon>Pseudomonadota</taxon>
        <taxon>Gammaproteobacteria</taxon>
        <taxon>Aeromonadales</taxon>
        <taxon>Aeromonadaceae</taxon>
        <taxon>Aeromonas</taxon>
    </lineage>
</organism>
<evidence type="ECO:0000313" key="6">
    <source>
        <dbReference type="Proteomes" id="UP000887009"/>
    </source>
</evidence>
<dbReference type="AlphaFoldDB" id="A0A125Y3N3"/>
<dbReference type="Pfam" id="PF00011">
    <property type="entry name" value="HSP20"/>
    <property type="match status" value="1"/>
</dbReference>
<reference evidence="4" key="2">
    <citation type="submission" date="2021-07" db="EMBL/GenBank/DDBJ databases">
        <title>Draft genome sequence of carbapenem-resistant Aeromonas spp. in Japan.</title>
        <authorList>
            <person name="Maehana S."/>
            <person name="Suzuki M."/>
            <person name="Kitasato H."/>
        </authorList>
    </citation>
    <scope>NUCLEOTIDE SEQUENCE</scope>
    <source>
        <strain evidence="4">KAM348</strain>
    </source>
</reference>
<dbReference type="EMBL" id="BPNL01000100">
    <property type="protein sequence ID" value="GJA56827.1"/>
    <property type="molecule type" value="Genomic_DNA"/>
</dbReference>
<dbReference type="SUPFAM" id="SSF49764">
    <property type="entry name" value="HSP20-like chaperones"/>
    <property type="match status" value="1"/>
</dbReference>
<evidence type="ECO:0000313" key="4">
    <source>
        <dbReference type="EMBL" id="GJA56827.1"/>
    </source>
</evidence>
<evidence type="ECO:0000256" key="2">
    <source>
        <dbReference type="RuleBase" id="RU003616"/>
    </source>
</evidence>
<dbReference type="InterPro" id="IPR008978">
    <property type="entry name" value="HSP20-like_chaperone"/>
</dbReference>
<name>A0A125Y3N3_AERCA</name>
<reference evidence="5" key="1">
    <citation type="submission" date="2020-12" db="EMBL/GenBank/DDBJ databases">
        <title>GES Beta-lactamases isolated from hospital effluents in Brazil.</title>
        <authorList>
            <person name="Conte D."/>
            <person name="Mesa D."/>
            <person name="Palmeiro J.K."/>
            <person name="Dalla-Costa L.M."/>
        </authorList>
    </citation>
    <scope>NUCLEOTIDE SEQUENCE [LARGE SCALE GENOMIC DNA]</scope>
    <source>
        <strain evidence="5">Aero21</strain>
    </source>
</reference>
<sequence length="141" mass="15862">MSLLPSRTSLFDDLFHDMASGFYIRPLHGDPLPSQIKLDLRESGDDYLLQAELPGVAKEDIHVDVHGKLVTLKAEIRQFDSQNKDERALRSERYYGSVSRSVELPVEVSPEQVSARFDNGILTLRLPKQAASPAPHRIPIE</sequence>
<dbReference type="EMBL" id="CP065937">
    <property type="protein sequence ID" value="QQA60478.1"/>
    <property type="molecule type" value="Genomic_DNA"/>
</dbReference>
<gene>
    <name evidence="5" type="ORF">JC965_20660</name>
    <name evidence="4" type="ORF">KAM348_42500</name>
</gene>
<dbReference type="OrthoDB" id="9792695at2"/>
<dbReference type="RefSeq" id="WP_039039212.1">
    <property type="nucleotide sequence ID" value="NZ_AP022254.1"/>
</dbReference>
<dbReference type="InterPro" id="IPR002068">
    <property type="entry name" value="A-crystallin/Hsp20_dom"/>
</dbReference>
<dbReference type="PROSITE" id="PS01031">
    <property type="entry name" value="SHSP"/>
    <property type="match status" value="1"/>
</dbReference>
<dbReference type="Gene3D" id="2.60.40.790">
    <property type="match status" value="1"/>
</dbReference>
<evidence type="ECO:0000259" key="3">
    <source>
        <dbReference type="PROSITE" id="PS01031"/>
    </source>
</evidence>
<feature type="domain" description="SHSP" evidence="3">
    <location>
        <begin position="29"/>
        <end position="141"/>
    </location>
</feature>
<dbReference type="GeneID" id="48821736"/>
<evidence type="ECO:0000313" key="5">
    <source>
        <dbReference type="EMBL" id="QQA60478.1"/>
    </source>
</evidence>